<feature type="compositionally biased region" description="Basic and acidic residues" evidence="17">
    <location>
        <begin position="23"/>
        <end position="33"/>
    </location>
</feature>
<dbReference type="Pfam" id="PF25894">
    <property type="entry name" value="WHD_HELB"/>
    <property type="match status" value="1"/>
</dbReference>
<dbReference type="Gene3D" id="3.40.50.300">
    <property type="entry name" value="P-loop containing nucleotide triphosphate hydrolases"/>
    <property type="match status" value="3"/>
</dbReference>
<feature type="region of interest" description="Disordered" evidence="17">
    <location>
        <begin position="1"/>
        <end position="59"/>
    </location>
</feature>
<evidence type="ECO:0000256" key="4">
    <source>
        <dbReference type="ARBA" id="ARBA00012551"/>
    </source>
</evidence>
<evidence type="ECO:0000256" key="2">
    <source>
        <dbReference type="ARBA" id="ARBA00004286"/>
    </source>
</evidence>
<dbReference type="FunFam" id="3.40.50.300:FF:001523">
    <property type="entry name" value="Helicase (DNA) B"/>
    <property type="match status" value="1"/>
</dbReference>
<dbReference type="GO" id="GO:1903775">
    <property type="term" value="P:regulation of DNA double-strand break processing"/>
    <property type="evidence" value="ECO:0007669"/>
    <property type="project" value="UniProtKB-ARBA"/>
</dbReference>
<evidence type="ECO:0000256" key="11">
    <source>
        <dbReference type="ARBA" id="ARBA00022840"/>
    </source>
</evidence>
<dbReference type="GO" id="GO:0005737">
    <property type="term" value="C:cytoplasm"/>
    <property type="evidence" value="ECO:0007669"/>
    <property type="project" value="UniProtKB-SubCell"/>
</dbReference>
<dbReference type="CDD" id="cd17933">
    <property type="entry name" value="DEXSc_RecD-like"/>
    <property type="match status" value="1"/>
</dbReference>
<comment type="subcellular location">
    <subcellularLocation>
        <location evidence="2">Chromosome</location>
    </subcellularLocation>
    <subcellularLocation>
        <location evidence="3">Cytoplasm</location>
    </subcellularLocation>
    <subcellularLocation>
        <location evidence="1">Nucleus</location>
    </subcellularLocation>
</comment>
<comment type="similarity">
    <text evidence="15">Belongs to the RecD family. HELB subfamily.</text>
</comment>
<feature type="region of interest" description="Disordered" evidence="17">
    <location>
        <begin position="409"/>
        <end position="444"/>
    </location>
</feature>
<keyword evidence="12" id="KW-0539">Nucleus</keyword>
<evidence type="ECO:0000256" key="14">
    <source>
        <dbReference type="ARBA" id="ARBA00055511"/>
    </source>
</evidence>
<evidence type="ECO:0000256" key="17">
    <source>
        <dbReference type="SAM" id="MobiDB-lite"/>
    </source>
</evidence>
<keyword evidence="10" id="KW-0347">Helicase</keyword>
<keyword evidence="5" id="KW-0158">Chromosome</keyword>
<evidence type="ECO:0000256" key="7">
    <source>
        <dbReference type="ARBA" id="ARBA00022553"/>
    </source>
</evidence>
<feature type="compositionally biased region" description="Polar residues" evidence="17">
    <location>
        <begin position="1011"/>
        <end position="1021"/>
    </location>
</feature>
<dbReference type="EC" id="3.6.4.12" evidence="4"/>
<dbReference type="GO" id="GO:0005524">
    <property type="term" value="F:ATP binding"/>
    <property type="evidence" value="ECO:0007669"/>
    <property type="project" value="UniProtKB-KW"/>
</dbReference>
<feature type="region of interest" description="Disordered" evidence="17">
    <location>
        <begin position="998"/>
        <end position="1021"/>
    </location>
</feature>
<keyword evidence="7" id="KW-0597">Phosphoprotein</keyword>
<evidence type="ECO:0000256" key="1">
    <source>
        <dbReference type="ARBA" id="ARBA00004123"/>
    </source>
</evidence>
<evidence type="ECO:0000313" key="19">
    <source>
        <dbReference type="EMBL" id="CAI5785554.1"/>
    </source>
</evidence>
<evidence type="ECO:0000256" key="13">
    <source>
        <dbReference type="ARBA" id="ARBA00047995"/>
    </source>
</evidence>
<evidence type="ECO:0000256" key="15">
    <source>
        <dbReference type="ARBA" id="ARBA00061441"/>
    </source>
</evidence>
<keyword evidence="11" id="KW-0067">ATP-binding</keyword>
<evidence type="ECO:0000256" key="9">
    <source>
        <dbReference type="ARBA" id="ARBA00022801"/>
    </source>
</evidence>
<gene>
    <name evidence="19" type="ORF">PODLI_1B031147</name>
</gene>
<feature type="compositionally biased region" description="Acidic residues" evidence="17">
    <location>
        <begin position="34"/>
        <end position="50"/>
    </location>
</feature>
<dbReference type="InterPro" id="IPR027417">
    <property type="entry name" value="P-loop_NTPase"/>
</dbReference>
<name>A0AA35KXJ6_9SAUR</name>
<comment type="catalytic activity">
    <reaction evidence="13">
        <text>ATP + H2O = ADP + phosphate + H(+)</text>
        <dbReference type="Rhea" id="RHEA:13065"/>
        <dbReference type="ChEBI" id="CHEBI:15377"/>
        <dbReference type="ChEBI" id="CHEBI:15378"/>
        <dbReference type="ChEBI" id="CHEBI:30616"/>
        <dbReference type="ChEBI" id="CHEBI:43474"/>
        <dbReference type="ChEBI" id="CHEBI:456216"/>
        <dbReference type="EC" id="3.6.4.12"/>
    </reaction>
</comment>
<sequence length="1056" mass="120456">MAQRRRSGQSRAFEVWGLLQPLKTEEGKAAPKDEDAESDEDDDPDPEGFEDVFGGANQQPLHRPARKTLIIQEEASQKTYEVTGRFPLVDPWWKVNAKLTRSHSKYYMKSYPSYFLQPEAGKDIISLFFRACDVPPLFKDAFFEWFPKESSLNFAHLEKTLKQFQESKLQEGAISTNTQSQTCTDTKNFNIFHYVKESFAGKAVLVALSFPIILELMPLLLPRAVSCCIEKLDWSKIHDEDYTLTILDEILREEPWKLGFGEIMKRELHTYFGEASWKTIRECRHILEKIPDLQKNALMVYEKLKQSCAEMGHTYEEQDELTRMVSENMPVEHAWESIKFMKDEKIVVTEKELVFLPHLFNSEKQIATSVRELRNKTPWRLRADPKRVLNRSAHATNLRDVFAKSEINDEEPCTVDQKEPGNSSEVQENSNHDSDFEEPEKELKHKVEVDPDQERAIELICSNPVTIISGKGGCGKTTIVTHLFCYLSEGENTEVINACKDFEADLDASEEWNTFGHASNMIQCRNESLNVLYTAPTGRAASLLSDKTGQPAYTLHQVTYSFSKWSESKRNPWKFSSVNVLVVDEGSMVPVRMLSRVLQLLLDHARLAKIIILGDVRQLPSIEPGNMLADIFESLQSRGWSIELKTNHRAESQLIVDNATRICKRIYPEFDEVLRMSEENKTWAVPSAEKKFIFVVLPPGDAGHYLQYAIEALLKNGPGLQDPEQSQFIAFRRKDCDIINEICCKHYSGHTTRNHKNRLQFRLGDKICSTRNAYMKDLIAMDSVTCTKNVKGAGSSDPCTCNVCSRREARLSGRDADADDDRNNNYDDRRLCNGEIFFIKEDKEVDGRRFLTIGITDGPEYVMHYKALQKHSKIKHAWARTIHTFQGSEENTIVYVVGDTPRQNWQHVYTAITRGRCRVYIIAEEDKLQAVIKKKSFHRKTHLKAFMKDAHSEQTSPQKIWQSQQENDTCDFASHSGNNQGEPAVSLKMEVDDAAVEPAGTAEETSGGLKRQSTFQDDCSSPSKVCLVKENTSPLATTKLQSLTLKSPHAKQLFPP</sequence>
<keyword evidence="6" id="KW-0963">Cytoplasm</keyword>
<dbReference type="GO" id="GO:0005694">
    <property type="term" value="C:chromosome"/>
    <property type="evidence" value="ECO:0007669"/>
    <property type="project" value="UniProtKB-SubCell"/>
</dbReference>
<evidence type="ECO:0000256" key="8">
    <source>
        <dbReference type="ARBA" id="ARBA00022741"/>
    </source>
</evidence>
<dbReference type="InterPro" id="IPR058839">
    <property type="entry name" value="WHD_HELB"/>
</dbReference>
<evidence type="ECO:0000256" key="6">
    <source>
        <dbReference type="ARBA" id="ARBA00022490"/>
    </source>
</evidence>
<organism evidence="19 20">
    <name type="scientific">Podarcis lilfordi</name>
    <name type="common">Lilford's wall lizard</name>
    <dbReference type="NCBI Taxonomy" id="74358"/>
    <lineage>
        <taxon>Eukaryota</taxon>
        <taxon>Metazoa</taxon>
        <taxon>Chordata</taxon>
        <taxon>Craniata</taxon>
        <taxon>Vertebrata</taxon>
        <taxon>Euteleostomi</taxon>
        <taxon>Lepidosauria</taxon>
        <taxon>Squamata</taxon>
        <taxon>Bifurcata</taxon>
        <taxon>Unidentata</taxon>
        <taxon>Episquamata</taxon>
        <taxon>Laterata</taxon>
        <taxon>Lacertibaenia</taxon>
        <taxon>Lacertidae</taxon>
        <taxon>Podarcis</taxon>
    </lineage>
</organism>
<reference evidence="19" key="1">
    <citation type="submission" date="2022-12" db="EMBL/GenBank/DDBJ databases">
        <authorList>
            <person name="Alioto T."/>
            <person name="Alioto T."/>
            <person name="Gomez Garrido J."/>
        </authorList>
    </citation>
    <scope>NUCLEOTIDE SEQUENCE</scope>
</reference>
<feature type="domain" description="DNA helicase B winged helix" evidence="18">
    <location>
        <begin position="247"/>
        <end position="356"/>
    </location>
</feature>
<keyword evidence="9" id="KW-0378">Hydrolase</keyword>
<dbReference type="GO" id="GO:0017116">
    <property type="term" value="F:single-stranded DNA helicase activity"/>
    <property type="evidence" value="ECO:0007669"/>
    <property type="project" value="TreeGrafter"/>
</dbReference>
<evidence type="ECO:0000313" key="20">
    <source>
        <dbReference type="Proteomes" id="UP001178461"/>
    </source>
</evidence>
<keyword evidence="8" id="KW-0547">Nucleotide-binding</keyword>
<evidence type="ECO:0000256" key="16">
    <source>
        <dbReference type="ARBA" id="ARBA00072281"/>
    </source>
</evidence>
<dbReference type="GO" id="GO:0005634">
    <property type="term" value="C:nucleus"/>
    <property type="evidence" value="ECO:0007669"/>
    <property type="project" value="UniProtKB-SubCell"/>
</dbReference>
<evidence type="ECO:0000256" key="5">
    <source>
        <dbReference type="ARBA" id="ARBA00022454"/>
    </source>
</evidence>
<proteinExistence type="inferred from homology"/>
<dbReference type="Proteomes" id="UP001178461">
    <property type="component" value="Chromosome 10"/>
</dbReference>
<evidence type="ECO:0000259" key="18">
    <source>
        <dbReference type="Pfam" id="PF25894"/>
    </source>
</evidence>
<accession>A0AA35KXJ6</accession>
<dbReference type="CDD" id="cd18809">
    <property type="entry name" value="SF1_C_RecD"/>
    <property type="match status" value="1"/>
</dbReference>
<comment type="function">
    <text evidence="14">5'-3' DNA helicase involved in DNA damage response by acting as an inhibitor of DNA end resection. Recruitment to single-stranded DNA (ssDNA) following DNA damage leads to inhibit the nucleases catalyzing resection, such as EXO1, BLM and DNA2, possibly via the 5'-3' ssDNA translocase activity of HELB. As cells approach S phase, DNA end resection is promoted by the nuclear export of HELB following phosphorylation. Acts independently of TP53BP1. Unwinds duplex DNA with 5'-3' polarity. Has single-strand DNA-dependent ATPase and DNA helicase activities. Prefers ATP and dATP as substrates. During S phase, may facilitate cellular recovery from replication stress.</text>
</comment>
<dbReference type="GO" id="GO:0006974">
    <property type="term" value="P:DNA damage response"/>
    <property type="evidence" value="ECO:0007669"/>
    <property type="project" value="UniProtKB-ARBA"/>
</dbReference>
<dbReference type="SUPFAM" id="SSF52540">
    <property type="entry name" value="P-loop containing nucleoside triphosphate hydrolases"/>
    <property type="match status" value="2"/>
</dbReference>
<evidence type="ECO:0000256" key="3">
    <source>
        <dbReference type="ARBA" id="ARBA00004496"/>
    </source>
</evidence>
<feature type="compositionally biased region" description="Polar residues" evidence="17">
    <location>
        <begin position="420"/>
        <end position="429"/>
    </location>
</feature>
<dbReference type="GO" id="GO:0016787">
    <property type="term" value="F:hydrolase activity"/>
    <property type="evidence" value="ECO:0007669"/>
    <property type="project" value="UniProtKB-KW"/>
</dbReference>
<dbReference type="Gene3D" id="2.30.30.940">
    <property type="match status" value="1"/>
</dbReference>
<dbReference type="InterPro" id="IPR050534">
    <property type="entry name" value="Coronavir_polyprotein_1ab"/>
</dbReference>
<protein>
    <recommendedName>
        <fullName evidence="16">DNA helicase B</fullName>
        <ecNumber evidence="4">3.6.4.12</ecNumber>
    </recommendedName>
</protein>
<evidence type="ECO:0000256" key="10">
    <source>
        <dbReference type="ARBA" id="ARBA00022806"/>
    </source>
</evidence>
<dbReference type="PANTHER" id="PTHR43788:SF6">
    <property type="entry name" value="DNA HELICASE B"/>
    <property type="match status" value="1"/>
</dbReference>
<dbReference type="EMBL" id="OX395135">
    <property type="protein sequence ID" value="CAI5785554.1"/>
    <property type="molecule type" value="Genomic_DNA"/>
</dbReference>
<dbReference type="GO" id="GO:2000042">
    <property type="term" value="P:negative regulation of double-strand break repair via homologous recombination"/>
    <property type="evidence" value="ECO:0007669"/>
    <property type="project" value="UniProtKB-ARBA"/>
</dbReference>
<dbReference type="GO" id="GO:0006269">
    <property type="term" value="P:DNA replication, synthesis of primer"/>
    <property type="evidence" value="ECO:0007669"/>
    <property type="project" value="UniProtKB-ARBA"/>
</dbReference>
<dbReference type="Pfam" id="PF13604">
    <property type="entry name" value="AAA_30"/>
    <property type="match status" value="1"/>
</dbReference>
<dbReference type="PANTHER" id="PTHR43788">
    <property type="entry name" value="DNA2/NAM7 HELICASE FAMILY MEMBER"/>
    <property type="match status" value="1"/>
</dbReference>
<evidence type="ECO:0000256" key="12">
    <source>
        <dbReference type="ARBA" id="ARBA00023242"/>
    </source>
</evidence>
<keyword evidence="20" id="KW-1185">Reference proteome</keyword>
<dbReference type="AlphaFoldDB" id="A0AA35KXJ6"/>